<dbReference type="Pfam" id="PF25583">
    <property type="entry name" value="WCX"/>
    <property type="match status" value="1"/>
</dbReference>
<dbReference type="PANTHER" id="PTHR34580">
    <property type="match status" value="1"/>
</dbReference>
<evidence type="ECO:0000259" key="2">
    <source>
        <dbReference type="Pfam" id="PF25583"/>
    </source>
</evidence>
<dbReference type="Pfam" id="PF13280">
    <property type="entry name" value="WYL"/>
    <property type="match status" value="1"/>
</dbReference>
<gene>
    <name evidence="3" type="ORF">EXZ61_17290</name>
</gene>
<dbReference type="PANTHER" id="PTHR34580:SF3">
    <property type="entry name" value="PROTEIN PAFB"/>
    <property type="match status" value="1"/>
</dbReference>
<dbReference type="InterPro" id="IPR051534">
    <property type="entry name" value="CBASS_pafABC_assoc_protein"/>
</dbReference>
<dbReference type="PROSITE" id="PS52050">
    <property type="entry name" value="WYL"/>
    <property type="match status" value="1"/>
</dbReference>
<keyword evidence="4" id="KW-1185">Reference proteome</keyword>
<protein>
    <submittedName>
        <fullName evidence="3">WYL domain-containing protein</fullName>
    </submittedName>
</protein>
<dbReference type="EMBL" id="CP036282">
    <property type="protein sequence ID" value="QDL55783.1"/>
    <property type="molecule type" value="Genomic_DNA"/>
</dbReference>
<organism evidence="3 4">
    <name type="scientific">Rhodoferax aquaticus</name>
    <dbReference type="NCBI Taxonomy" id="2527691"/>
    <lineage>
        <taxon>Bacteria</taxon>
        <taxon>Pseudomonadati</taxon>
        <taxon>Pseudomonadota</taxon>
        <taxon>Betaproteobacteria</taxon>
        <taxon>Burkholderiales</taxon>
        <taxon>Comamonadaceae</taxon>
        <taxon>Rhodoferax</taxon>
    </lineage>
</organism>
<evidence type="ECO:0000313" key="4">
    <source>
        <dbReference type="Proteomes" id="UP000317365"/>
    </source>
</evidence>
<dbReference type="InterPro" id="IPR026881">
    <property type="entry name" value="WYL_dom"/>
</dbReference>
<reference evidence="4" key="2">
    <citation type="journal article" date="2020" name="Int. J. Syst. Evol. Microbiol.">
        <title>Genomic insights into a novel species Rhodoferax aquaticus sp. nov., isolated from freshwater.</title>
        <authorList>
            <person name="Li T."/>
            <person name="Zhuo Y."/>
            <person name="Jin C.Z."/>
            <person name="Wu X."/>
            <person name="Ko S.R."/>
            <person name="Jin F.J."/>
            <person name="Ahn C.Y."/>
            <person name="Oh H.M."/>
            <person name="Lee H.G."/>
            <person name="Jin L."/>
        </authorList>
    </citation>
    <scope>NUCLEOTIDE SEQUENCE [LARGE SCALE GENOMIC DNA]</scope>
    <source>
        <strain evidence="4">Gr-4</strain>
    </source>
</reference>
<dbReference type="Proteomes" id="UP000317365">
    <property type="component" value="Chromosome"/>
</dbReference>
<dbReference type="RefSeq" id="WP_142812935.1">
    <property type="nucleotide sequence ID" value="NZ_CP036282.1"/>
</dbReference>
<reference evidence="4" key="1">
    <citation type="submission" date="2019-02" db="EMBL/GenBank/DDBJ databases">
        <title>Complete genome sequence of Rhodoferax sp. Gr-4.</title>
        <authorList>
            <person name="Jin L."/>
        </authorList>
    </citation>
    <scope>NUCLEOTIDE SEQUENCE [LARGE SCALE GENOMIC DNA]</scope>
    <source>
        <strain evidence="4">Gr-4</strain>
    </source>
</reference>
<name>A0A515ET86_9BURK</name>
<accession>A0A515ET86</accession>
<feature type="domain" description="WCX" evidence="2">
    <location>
        <begin position="241"/>
        <end position="316"/>
    </location>
</feature>
<dbReference type="KEGG" id="rhg:EXZ61_17290"/>
<dbReference type="AlphaFoldDB" id="A0A515ET86"/>
<evidence type="ECO:0000259" key="1">
    <source>
        <dbReference type="Pfam" id="PF13280"/>
    </source>
</evidence>
<evidence type="ECO:0000313" key="3">
    <source>
        <dbReference type="EMBL" id="QDL55783.1"/>
    </source>
</evidence>
<proteinExistence type="predicted"/>
<feature type="domain" description="WYL" evidence="1">
    <location>
        <begin position="143"/>
        <end position="210"/>
    </location>
</feature>
<sequence length="325" mass="36553">MDRTERFYKIDALLQGGAIVPVDRFLRELEVSLATFKRDIEYMRSRLNSPIAWSKADGGYSYTQGTKTQQALPGLWFNASEAHALLMMQSLLSDMQPGLLGPHVAPLKARLRAVIEAGKHPVGDVESRVKLLNVAARSVADSNFEVVAAALLRRQRLQIDYFNRSRGELGAREVSPQLLIHHRGNWYLGAWCHKQDAMRSFSMDAMETASVVSKTAKSLPQAALDRFVGQGYGIFSGSEVQWATLLFSAERARWVSRELWHPQQTLTQEEDGSLTMRLPFTDMRELTMDILRHGRHVKVIAPRALQEEVHKELQAASAQYAPSPV</sequence>
<dbReference type="InterPro" id="IPR057727">
    <property type="entry name" value="WCX_dom"/>
</dbReference>